<dbReference type="Gene3D" id="3.40.50.1000">
    <property type="entry name" value="HAD superfamily/HAD-like"/>
    <property type="match status" value="1"/>
</dbReference>
<dbReference type="PANTHER" id="PTHR10000:SF8">
    <property type="entry name" value="HAD SUPERFAMILY HYDROLASE-LIKE, TYPE 3"/>
    <property type="match status" value="1"/>
</dbReference>
<sequence>MANIKVVFSDIDGTLLNSNHQITSCTKKAIKKVVQKKIEFILISARMPSGMKAIYHDLDIKSPLICYNGALILGNPEVNENSKILYSATISKNDANKIYDNIKRKFSNLCFNLFSFDQWMVENTEDKWIKQESKIIKVQPMEVNIKNCINQDEGVHKILCMGEPHLISELESEINSSFLDVCCYCSKDEYLEITSINASKVLSIKALQLYFSVKHEEVMAIGDNFNDLAMIEYAGIGVAMGNAPKQVKDASDFVTKSNDQEGMQWALETFILS</sequence>
<dbReference type="PROSITE" id="PS01229">
    <property type="entry name" value="COF_2"/>
    <property type="match status" value="1"/>
</dbReference>
<gene>
    <name evidence="1" type="ORF">NDK43_25715</name>
</gene>
<dbReference type="NCBIfam" id="TIGR00099">
    <property type="entry name" value="Cof-subfamily"/>
    <property type="match status" value="1"/>
</dbReference>
<dbReference type="SFLD" id="SFLDS00003">
    <property type="entry name" value="Haloacid_Dehalogenase"/>
    <property type="match status" value="1"/>
</dbReference>
<dbReference type="SFLD" id="SFLDG01140">
    <property type="entry name" value="C2.B:_Phosphomannomutase_and_P"/>
    <property type="match status" value="1"/>
</dbReference>
<organism evidence="1 2">
    <name type="scientific">Neobacillus pocheonensis</name>
    <dbReference type="NCBI Taxonomy" id="363869"/>
    <lineage>
        <taxon>Bacteria</taxon>
        <taxon>Bacillati</taxon>
        <taxon>Bacillota</taxon>
        <taxon>Bacilli</taxon>
        <taxon>Bacillales</taxon>
        <taxon>Bacillaceae</taxon>
        <taxon>Neobacillus</taxon>
    </lineage>
</organism>
<evidence type="ECO:0000313" key="1">
    <source>
        <dbReference type="EMBL" id="MCM2535114.1"/>
    </source>
</evidence>
<dbReference type="PROSITE" id="PS01228">
    <property type="entry name" value="COF_1"/>
    <property type="match status" value="1"/>
</dbReference>
<dbReference type="GO" id="GO:0016787">
    <property type="term" value="F:hydrolase activity"/>
    <property type="evidence" value="ECO:0007669"/>
    <property type="project" value="UniProtKB-KW"/>
</dbReference>
<dbReference type="SUPFAM" id="SSF56784">
    <property type="entry name" value="HAD-like"/>
    <property type="match status" value="1"/>
</dbReference>
<name>A0ABT0WGD2_9BACI</name>
<dbReference type="PANTHER" id="PTHR10000">
    <property type="entry name" value="PHOSPHOSERINE PHOSPHATASE"/>
    <property type="match status" value="1"/>
</dbReference>
<dbReference type="EMBL" id="JAMQCR010000002">
    <property type="protein sequence ID" value="MCM2535114.1"/>
    <property type="molecule type" value="Genomic_DNA"/>
</dbReference>
<dbReference type="InterPro" id="IPR023214">
    <property type="entry name" value="HAD_sf"/>
</dbReference>
<keyword evidence="1" id="KW-0378">Hydrolase</keyword>
<dbReference type="Pfam" id="PF08282">
    <property type="entry name" value="Hydrolase_3"/>
    <property type="match status" value="1"/>
</dbReference>
<keyword evidence="2" id="KW-1185">Reference proteome</keyword>
<dbReference type="InterPro" id="IPR000150">
    <property type="entry name" value="Cof"/>
</dbReference>
<evidence type="ECO:0000313" key="2">
    <source>
        <dbReference type="Proteomes" id="UP001523262"/>
    </source>
</evidence>
<accession>A0ABT0WGD2</accession>
<dbReference type="Proteomes" id="UP001523262">
    <property type="component" value="Unassembled WGS sequence"/>
</dbReference>
<dbReference type="InterPro" id="IPR006379">
    <property type="entry name" value="HAD-SF_hydro_IIB"/>
</dbReference>
<dbReference type="Gene3D" id="3.30.1240.10">
    <property type="match status" value="1"/>
</dbReference>
<dbReference type="NCBIfam" id="TIGR01484">
    <property type="entry name" value="HAD-SF-IIB"/>
    <property type="match status" value="1"/>
</dbReference>
<reference evidence="1 2" key="1">
    <citation type="submission" date="2022-06" db="EMBL/GenBank/DDBJ databases">
        <authorList>
            <person name="Jeon C.O."/>
        </authorList>
    </citation>
    <scope>NUCLEOTIDE SEQUENCE [LARGE SCALE GENOMIC DNA]</scope>
    <source>
        <strain evidence="1 2">KCTC 13943</strain>
    </source>
</reference>
<proteinExistence type="predicted"/>
<protein>
    <submittedName>
        <fullName evidence="1">Cof-type HAD-IIB family hydrolase</fullName>
    </submittedName>
</protein>
<dbReference type="CDD" id="cd07516">
    <property type="entry name" value="HAD_Pase"/>
    <property type="match status" value="1"/>
</dbReference>
<comment type="caution">
    <text evidence="1">The sequence shown here is derived from an EMBL/GenBank/DDBJ whole genome shotgun (WGS) entry which is preliminary data.</text>
</comment>
<dbReference type="InterPro" id="IPR036412">
    <property type="entry name" value="HAD-like_sf"/>
</dbReference>